<dbReference type="PANTHER" id="PTHR12999">
    <property type="entry name" value="ZINC FINGER RAN-BINDING DOMAIN-CONTAINING PROTEIN 2 ZRANB2-RELATED"/>
    <property type="match status" value="1"/>
</dbReference>
<proteinExistence type="inferred from homology"/>
<evidence type="ECO:0000256" key="9">
    <source>
        <dbReference type="ARBA" id="ARBA00023242"/>
    </source>
</evidence>
<comment type="subcellular location">
    <subcellularLocation>
        <location evidence="1 11">Nucleus</location>
    </subcellularLocation>
</comment>
<keyword evidence="4 11" id="KW-0479">Metal-binding</keyword>
<dbReference type="PIRSF" id="PIRSF037956">
    <property type="entry name" value="UCP037956_ZnF_Ran"/>
    <property type="match status" value="1"/>
</dbReference>
<evidence type="ECO:0000256" key="8">
    <source>
        <dbReference type="ARBA" id="ARBA00022884"/>
    </source>
</evidence>
<dbReference type="SMART" id="SM00547">
    <property type="entry name" value="ZnF_RBZ"/>
    <property type="match status" value="2"/>
</dbReference>
<dbReference type="InterPro" id="IPR017337">
    <property type="entry name" value="ZRANB2"/>
</dbReference>
<keyword evidence="3" id="KW-0597">Phosphoprotein</keyword>
<organism evidence="15">
    <name type="scientific">Schistocephalus solidus</name>
    <name type="common">Tapeworm</name>
    <dbReference type="NCBI Taxonomy" id="70667"/>
    <lineage>
        <taxon>Eukaryota</taxon>
        <taxon>Metazoa</taxon>
        <taxon>Spiralia</taxon>
        <taxon>Lophotrochozoa</taxon>
        <taxon>Platyhelminthes</taxon>
        <taxon>Cestoda</taxon>
        <taxon>Eucestoda</taxon>
        <taxon>Diphyllobothriidea</taxon>
        <taxon>Diphyllobothriidae</taxon>
        <taxon>Schistocephalus</taxon>
    </lineage>
</organism>
<evidence type="ECO:0000313" key="15">
    <source>
        <dbReference type="EMBL" id="JAP39226.1"/>
    </source>
</evidence>
<feature type="domain" description="RanBP2-type" evidence="14">
    <location>
        <begin position="78"/>
        <end position="107"/>
    </location>
</feature>
<feature type="compositionally biased region" description="Acidic residues" evidence="13">
    <location>
        <begin position="189"/>
        <end position="202"/>
    </location>
</feature>
<dbReference type="GO" id="GO:0001530">
    <property type="term" value="F:lipopolysaccharide binding"/>
    <property type="evidence" value="ECO:0007669"/>
    <property type="project" value="TreeGrafter"/>
</dbReference>
<dbReference type="GO" id="GO:0005634">
    <property type="term" value="C:nucleus"/>
    <property type="evidence" value="ECO:0007669"/>
    <property type="project" value="UniProtKB-SubCell"/>
</dbReference>
<protein>
    <recommendedName>
        <fullName evidence="2 11">Zinc finger Ran-binding domain-containing protein 2</fullName>
    </recommendedName>
</protein>
<dbReference type="GO" id="GO:0008270">
    <property type="term" value="F:zinc ion binding"/>
    <property type="evidence" value="ECO:0007669"/>
    <property type="project" value="UniProtKB-KW"/>
</dbReference>
<evidence type="ECO:0000259" key="14">
    <source>
        <dbReference type="PROSITE" id="PS50199"/>
    </source>
</evidence>
<evidence type="ECO:0000256" key="11">
    <source>
        <dbReference type="PIRNR" id="PIRNR037956"/>
    </source>
</evidence>
<dbReference type="GO" id="GO:0006396">
    <property type="term" value="P:RNA processing"/>
    <property type="evidence" value="ECO:0007669"/>
    <property type="project" value="InterPro"/>
</dbReference>
<evidence type="ECO:0000256" key="2">
    <source>
        <dbReference type="ARBA" id="ARBA00017543"/>
    </source>
</evidence>
<feature type="compositionally biased region" description="Acidic residues" evidence="13">
    <location>
        <begin position="210"/>
        <end position="220"/>
    </location>
</feature>
<dbReference type="PANTHER" id="PTHR12999:SF17">
    <property type="entry name" value="ZINC FINGER RAN-BINDING DOMAIN-CONTAINING PROTEIN 2"/>
    <property type="match status" value="1"/>
</dbReference>
<dbReference type="InterPro" id="IPR036443">
    <property type="entry name" value="Znf_RanBP2_sf"/>
</dbReference>
<dbReference type="PROSITE" id="PS01358">
    <property type="entry name" value="ZF_RANBP2_1"/>
    <property type="match status" value="2"/>
</dbReference>
<gene>
    <name evidence="15" type="ORF">TR160476</name>
</gene>
<evidence type="ECO:0000256" key="3">
    <source>
        <dbReference type="ARBA" id="ARBA00022553"/>
    </source>
</evidence>
<dbReference type="SUPFAM" id="SSF90209">
    <property type="entry name" value="Ran binding protein zinc finger-like"/>
    <property type="match status" value="2"/>
</dbReference>
<feature type="compositionally biased region" description="Polar residues" evidence="13">
    <location>
        <begin position="159"/>
        <end position="175"/>
    </location>
</feature>
<evidence type="ECO:0000256" key="1">
    <source>
        <dbReference type="ARBA" id="ARBA00004123"/>
    </source>
</evidence>
<evidence type="ECO:0000256" key="13">
    <source>
        <dbReference type="SAM" id="MobiDB-lite"/>
    </source>
</evidence>
<evidence type="ECO:0000256" key="4">
    <source>
        <dbReference type="ARBA" id="ARBA00022723"/>
    </source>
</evidence>
<dbReference type="FunFam" id="4.10.1060.10:FF:000004">
    <property type="entry name" value="Zinc finger Ran-binding domain-containing protein 2"/>
    <property type="match status" value="1"/>
</dbReference>
<feature type="compositionally biased region" description="Basic and acidic residues" evidence="13">
    <location>
        <begin position="221"/>
        <end position="235"/>
    </location>
</feature>
<keyword evidence="8 11" id="KW-0694">RNA-binding</keyword>
<dbReference type="Gene3D" id="4.10.1060.10">
    <property type="entry name" value="Zinc finger, RanBP2-type"/>
    <property type="match status" value="2"/>
</dbReference>
<dbReference type="AlphaFoldDB" id="A0A0X3NWF3"/>
<keyword evidence="5" id="KW-0677">Repeat</keyword>
<feature type="compositionally biased region" description="Low complexity" evidence="13">
    <location>
        <begin position="236"/>
        <end position="246"/>
    </location>
</feature>
<sequence>MWKGRHVSSSVCQSRRMSSKFAPSKGDWVCSDSRCGNLNFARRDKCNKCGKGKKNLNDREQQREIGKDIAEKSKGLFSPDDWQCKGCGNINWARRSTCNVCNCPKVNTQGQRTGYGGGYMERDEVVEYRRHDDSDDEYDEFGLKKKKYRKLQNHEDDGNSTAAKASVEKSPQTSRSPKEASKEGSDFNREEDEEEEESGDDNDLAKYDIWGEDSQDADEDAATKGKASRDQKADADSSSASSSSSSSEDEGNEKKSKNGNSSSSSSSSGSSDSSSSSSDSSPSSPEAEKV</sequence>
<dbReference type="InterPro" id="IPR001876">
    <property type="entry name" value="Znf_RanBP2"/>
</dbReference>
<evidence type="ECO:0000256" key="6">
    <source>
        <dbReference type="ARBA" id="ARBA00022771"/>
    </source>
</evidence>
<feature type="region of interest" description="Disordered" evidence="13">
    <location>
        <begin position="149"/>
        <end position="290"/>
    </location>
</feature>
<comment type="similarity">
    <text evidence="10 11">Belongs to the ZRANB2 family.</text>
</comment>
<evidence type="ECO:0000256" key="10">
    <source>
        <dbReference type="ARBA" id="ARBA00025731"/>
    </source>
</evidence>
<reference evidence="15" key="1">
    <citation type="submission" date="2016-01" db="EMBL/GenBank/DDBJ databases">
        <title>Reference transcriptome for the parasite Schistocephalus solidus: insights into the molecular evolution of parasitism.</title>
        <authorList>
            <person name="Hebert F.O."/>
            <person name="Grambauer S."/>
            <person name="Barber I."/>
            <person name="Landry C.R."/>
            <person name="Aubin-Horth N."/>
        </authorList>
    </citation>
    <scope>NUCLEOTIDE SEQUENCE</scope>
</reference>
<dbReference type="PROSITE" id="PS50199">
    <property type="entry name" value="ZF_RANBP2_2"/>
    <property type="match status" value="2"/>
</dbReference>
<evidence type="ECO:0000256" key="12">
    <source>
        <dbReference type="PROSITE-ProRule" id="PRU00322"/>
    </source>
</evidence>
<feature type="compositionally biased region" description="Basic and acidic residues" evidence="13">
    <location>
        <begin position="176"/>
        <end position="188"/>
    </location>
</feature>
<keyword evidence="6 12" id="KW-0863">Zinc-finger</keyword>
<keyword evidence="9 11" id="KW-0539">Nucleus</keyword>
<evidence type="ECO:0000256" key="5">
    <source>
        <dbReference type="ARBA" id="ARBA00022737"/>
    </source>
</evidence>
<dbReference type="EMBL" id="GEEE01023999">
    <property type="protein sequence ID" value="JAP39226.1"/>
    <property type="molecule type" value="Transcribed_RNA"/>
</dbReference>
<accession>A0A0X3NWF3</accession>
<evidence type="ECO:0000256" key="7">
    <source>
        <dbReference type="ARBA" id="ARBA00022833"/>
    </source>
</evidence>
<feature type="compositionally biased region" description="Low complexity" evidence="13">
    <location>
        <begin position="258"/>
        <end position="284"/>
    </location>
</feature>
<dbReference type="GO" id="GO:0003723">
    <property type="term" value="F:RNA binding"/>
    <property type="evidence" value="ECO:0007669"/>
    <property type="project" value="UniProtKB-KW"/>
</dbReference>
<keyword evidence="7 11" id="KW-0862">Zinc</keyword>
<feature type="domain" description="RanBP2-type" evidence="14">
    <location>
        <begin position="24"/>
        <end position="55"/>
    </location>
</feature>
<name>A0A0X3NWF3_SCHSO</name>